<dbReference type="Proteomes" id="UP000036902">
    <property type="component" value="Chromosome"/>
</dbReference>
<dbReference type="PANTHER" id="PTHR34957">
    <property type="entry name" value="NUCLEAR TRANSPORT FACTOR 2 (NTF2) FAMILY PROTEIN"/>
    <property type="match status" value="1"/>
</dbReference>
<dbReference type="Gene3D" id="3.10.450.50">
    <property type="match status" value="1"/>
</dbReference>
<dbReference type="STRING" id="1134435.AC731_019205"/>
<organism evidence="2 3">
    <name type="scientific">Thauera humireducens</name>
    <dbReference type="NCBI Taxonomy" id="1134435"/>
    <lineage>
        <taxon>Bacteria</taxon>
        <taxon>Pseudomonadati</taxon>
        <taxon>Pseudomonadota</taxon>
        <taxon>Betaproteobacteria</taxon>
        <taxon>Rhodocyclales</taxon>
        <taxon>Zoogloeaceae</taxon>
        <taxon>Thauera</taxon>
    </lineage>
</organism>
<feature type="domain" description="SnoaL-like" evidence="1">
    <location>
        <begin position="14"/>
        <end position="128"/>
    </location>
</feature>
<evidence type="ECO:0000313" key="3">
    <source>
        <dbReference type="Proteomes" id="UP000036902"/>
    </source>
</evidence>
<evidence type="ECO:0000313" key="2">
    <source>
        <dbReference type="EMBL" id="AMO39222.1"/>
    </source>
</evidence>
<dbReference type="InterPro" id="IPR032710">
    <property type="entry name" value="NTF2-like_dom_sf"/>
</dbReference>
<protein>
    <submittedName>
        <fullName evidence="2">DUF4440 domain-containing protein</fullName>
    </submittedName>
</protein>
<dbReference type="AlphaFoldDB" id="A0A127KB86"/>
<evidence type="ECO:0000259" key="1">
    <source>
        <dbReference type="Pfam" id="PF13474"/>
    </source>
</evidence>
<dbReference type="SUPFAM" id="SSF54427">
    <property type="entry name" value="NTF2-like"/>
    <property type="match status" value="1"/>
</dbReference>
<accession>A0A127KB86</accession>
<dbReference type="KEGG" id="thu:AC731_019205"/>
<dbReference type="Pfam" id="PF13474">
    <property type="entry name" value="SnoaL_3"/>
    <property type="match status" value="1"/>
</dbReference>
<name>A0A127KB86_9RHOO</name>
<reference evidence="3" key="1">
    <citation type="submission" date="2016-03" db="EMBL/GenBank/DDBJ databases">
        <authorList>
            <person name="Ma C."/>
            <person name="Zhou S."/>
            <person name="Yang G."/>
        </authorList>
    </citation>
    <scope>NUCLEOTIDE SEQUENCE [LARGE SCALE GENOMIC DNA]</scope>
    <source>
        <strain evidence="3">SgZ-1</strain>
    </source>
</reference>
<proteinExistence type="predicted"/>
<dbReference type="PANTHER" id="PTHR34957:SF1">
    <property type="entry name" value="NUCLEAR TRANSPORT FACTOR 2 (NTF2) FAMILY PROTEIN"/>
    <property type="match status" value="1"/>
</dbReference>
<gene>
    <name evidence="2" type="ORF">AC731_019205</name>
</gene>
<sequence>MKKPIYTSAADAEAAFYDALARADFDAMMSVWSEDDEIACIHPGGPRIVGLQAVREAWRQMLAGGAHLQVDVSEAVVSGNAMVAVHSVFENIRVAGATARSPLIAATNVYIRGALGWRMVMHHASPVPDAADFGDLSPRVVH</sequence>
<keyword evidence="3" id="KW-1185">Reference proteome</keyword>
<dbReference type="InterPro" id="IPR037401">
    <property type="entry name" value="SnoaL-like"/>
</dbReference>
<dbReference type="EMBL" id="CP014646">
    <property type="protein sequence ID" value="AMO39222.1"/>
    <property type="molecule type" value="Genomic_DNA"/>
</dbReference>